<keyword evidence="6 10" id="KW-0227">DNA damage</keyword>
<dbReference type="Pfam" id="PF12833">
    <property type="entry name" value="HTH_18"/>
    <property type="match status" value="1"/>
</dbReference>
<dbReference type="Pfam" id="PF02870">
    <property type="entry name" value="Methyltransf_1N"/>
    <property type="match status" value="1"/>
</dbReference>
<dbReference type="SUPFAM" id="SSF46767">
    <property type="entry name" value="Methylated DNA-protein cysteine methyltransferase, C-terminal domain"/>
    <property type="match status" value="1"/>
</dbReference>
<comment type="function">
    <text evidence="10">Involved in the cellular defense against the biological effects of O6-methylguanine (O6-MeG) and O4-methylthymine (O4-MeT) in DNA. Repairs the methylated nucleobase in DNA by stoichiometrically transferring the methyl group to a cysteine residue in the enzyme. This is a suicide reaction: the enzyme is irreversibly inactivated.</text>
</comment>
<comment type="subcellular location">
    <subcellularLocation>
        <location evidence="10">Cytoplasm</location>
    </subcellularLocation>
</comment>
<dbReference type="RefSeq" id="WP_084908722.1">
    <property type="nucleotide sequence ID" value="NZ_CP020738.1"/>
</dbReference>
<comment type="caution">
    <text evidence="15">The sequence shown here is derived from an EMBL/GenBank/DDBJ whole genome shotgun (WGS) entry which is preliminary data.</text>
</comment>
<dbReference type="GO" id="GO:0043565">
    <property type="term" value="F:sequence-specific DNA binding"/>
    <property type="evidence" value="ECO:0007669"/>
    <property type="project" value="InterPro"/>
</dbReference>
<sequence length="351" mass="39036">MLVTDVRQIDAYYRALVERAADHVGIFYVAVKTTGVFCIATCRARKPKRENVVFYTGFKEALDAGYRPCKVCKPTENANAAPPDVAEAIAWVRQHPKERLSDGRLRERGVSPERIRRWFQQHYGMSFQAFQRALRINTALEELKTGRRATDAALDSGYDSLSGFGYTCKKLTGGAPTAAAQVILIHRFTTPLGPMFVCATERGVCLLEFVDRRMLETEFEDLQRRLQARILAGENSHTRQAEREIGEYFAGKRQRFELALDTPGSGFQQSVWQALQAIPYGSTASYSEQAERLGKPQTVRAVAGANGANRVAIVVPCHRVVGKNGALTGYGGGLARKQWLLEHERRHASGG</sequence>
<dbReference type="GO" id="GO:0032259">
    <property type="term" value="P:methylation"/>
    <property type="evidence" value="ECO:0007669"/>
    <property type="project" value="UniProtKB-KW"/>
</dbReference>
<evidence type="ECO:0000256" key="1">
    <source>
        <dbReference type="ARBA" id="ARBA00001286"/>
    </source>
</evidence>
<evidence type="ECO:0000256" key="6">
    <source>
        <dbReference type="ARBA" id="ARBA00022763"/>
    </source>
</evidence>
<dbReference type="Gene3D" id="3.30.160.70">
    <property type="entry name" value="Methylated DNA-protein cysteine methyltransferase domain"/>
    <property type="match status" value="1"/>
</dbReference>
<protein>
    <recommendedName>
        <fullName evidence="10">Methylated-DNA--protein-cysteine methyltransferase</fullName>
        <ecNumber evidence="10">2.1.1.63</ecNumber>
    </recommendedName>
    <alternativeName>
        <fullName evidence="10">6-O-methylguanine-DNA methyltransferase</fullName>
        <shortName evidence="10">MGMT</shortName>
    </alternativeName>
    <alternativeName>
        <fullName evidence="10">O-6-methylguanine-DNA-alkyltransferase</fullName>
    </alternativeName>
</protein>
<dbReference type="InterPro" id="IPR014048">
    <property type="entry name" value="MethylDNA_cys_MeTrfase_DNA-bd"/>
</dbReference>
<evidence type="ECO:0000256" key="2">
    <source>
        <dbReference type="ARBA" id="ARBA00008711"/>
    </source>
</evidence>
<keyword evidence="8 10" id="KW-0234">DNA repair</keyword>
<dbReference type="Proteomes" id="UP000217994">
    <property type="component" value="Unassembled WGS sequence"/>
</dbReference>
<keyword evidence="12" id="KW-0862">Zinc</keyword>
<dbReference type="PROSITE" id="PS01124">
    <property type="entry name" value="HTH_ARAC_FAMILY_2"/>
    <property type="match status" value="1"/>
</dbReference>
<feature type="domain" description="HTH araC/xylS-type" evidence="14">
    <location>
        <begin position="109"/>
        <end position="182"/>
    </location>
</feature>
<dbReference type="InterPro" id="IPR036388">
    <property type="entry name" value="WH-like_DNA-bd_sf"/>
</dbReference>
<dbReference type="GO" id="GO:0003700">
    <property type="term" value="F:DNA-binding transcription factor activity"/>
    <property type="evidence" value="ECO:0007669"/>
    <property type="project" value="InterPro"/>
</dbReference>
<evidence type="ECO:0000256" key="10">
    <source>
        <dbReference type="HAMAP-Rule" id="MF_00772"/>
    </source>
</evidence>
<evidence type="ECO:0000256" key="5">
    <source>
        <dbReference type="ARBA" id="ARBA00022679"/>
    </source>
</evidence>
<feature type="binding site" evidence="13">
    <location>
        <position position="42"/>
    </location>
    <ligand>
        <name>Zn(2+)</name>
        <dbReference type="ChEBI" id="CHEBI:29105"/>
    </ligand>
</feature>
<dbReference type="NCBIfam" id="TIGR00589">
    <property type="entry name" value="ogt"/>
    <property type="match status" value="1"/>
</dbReference>
<comment type="cofactor">
    <cofactor evidence="12">
        <name>Zn(2+)</name>
        <dbReference type="ChEBI" id="CHEBI:29105"/>
    </cofactor>
    <text evidence="12">Binds 1 zinc ion per subunit.</text>
</comment>
<comment type="catalytic activity">
    <reaction evidence="1 10">
        <text>a 4-O-methyl-thymidine in DNA + L-cysteinyl-[protein] = a thymidine in DNA + S-methyl-L-cysteinyl-[protein]</text>
        <dbReference type="Rhea" id="RHEA:53428"/>
        <dbReference type="Rhea" id="RHEA-COMP:10131"/>
        <dbReference type="Rhea" id="RHEA-COMP:10132"/>
        <dbReference type="Rhea" id="RHEA-COMP:13555"/>
        <dbReference type="Rhea" id="RHEA-COMP:13556"/>
        <dbReference type="ChEBI" id="CHEBI:29950"/>
        <dbReference type="ChEBI" id="CHEBI:82612"/>
        <dbReference type="ChEBI" id="CHEBI:137386"/>
        <dbReference type="ChEBI" id="CHEBI:137387"/>
        <dbReference type="EC" id="2.1.1.63"/>
    </reaction>
</comment>
<dbReference type="InterPro" id="IPR008332">
    <property type="entry name" value="MethylG_MeTrfase_N"/>
</dbReference>
<dbReference type="InterPro" id="IPR036217">
    <property type="entry name" value="MethylDNA_cys_MeTrfase_DNAb"/>
</dbReference>
<feature type="binding site" evidence="12">
    <location>
        <position position="67"/>
    </location>
    <ligand>
        <name>DNA</name>
        <dbReference type="ChEBI" id="CHEBI:16991"/>
    </ligand>
</feature>
<reference evidence="15 16" key="1">
    <citation type="submission" date="2017-01" db="EMBL/GenBank/DDBJ databases">
        <title>Whole-Genome Shotgun Sequencing of Two beta-Proteobacterial Species in Search of the Bulgecin Biosynthetic Cluster.</title>
        <authorList>
            <person name="Horsman M.E."/>
            <person name="Marous D.R."/>
            <person name="Li R."/>
            <person name="Oliver R.A."/>
            <person name="Byun B."/>
            <person name="Emrich S.J."/>
            <person name="Boggess B."/>
            <person name="Townsend C.A."/>
            <person name="Mobashery S."/>
        </authorList>
    </citation>
    <scope>NUCLEOTIDE SEQUENCE [LARGE SCALE GENOMIC DNA]</scope>
    <source>
        <strain evidence="15 16">ATCC 31433</strain>
    </source>
</reference>
<keyword evidence="12" id="KW-0479">Metal-binding</keyword>
<dbReference type="GO" id="GO:0003908">
    <property type="term" value="F:methylated-DNA-[protein]-cysteine S-methyltransferase activity"/>
    <property type="evidence" value="ECO:0007669"/>
    <property type="project" value="UniProtKB-UniRule"/>
</dbReference>
<evidence type="ECO:0000313" key="16">
    <source>
        <dbReference type="Proteomes" id="UP000217994"/>
    </source>
</evidence>
<evidence type="ECO:0000256" key="9">
    <source>
        <dbReference type="ARBA" id="ARBA00049348"/>
    </source>
</evidence>
<dbReference type="SUPFAM" id="SSF57884">
    <property type="entry name" value="Ada DNA repair protein, N-terminal domain (N-Ada 10)"/>
    <property type="match status" value="1"/>
</dbReference>
<dbReference type="InterPro" id="IPR001497">
    <property type="entry name" value="MethylDNA_cys_MeTrfase_AS"/>
</dbReference>
<gene>
    <name evidence="15" type="ORF">BZL54_06645</name>
</gene>
<evidence type="ECO:0000313" key="15">
    <source>
        <dbReference type="EMBL" id="PCE33238.1"/>
    </source>
</evidence>
<proteinExistence type="inferred from homology"/>
<feature type="active site" description="Nucleophile; methyl group acceptor from either O6-methylguanine or O4-methylthymine" evidence="11">
    <location>
        <position position="317"/>
    </location>
</feature>
<keyword evidence="3 10" id="KW-0963">Cytoplasm</keyword>
<keyword evidence="5 10" id="KW-0808">Transferase</keyword>
<dbReference type="InterPro" id="IPR023546">
    <property type="entry name" value="MGMT"/>
</dbReference>
<dbReference type="GO" id="GO:0008270">
    <property type="term" value="F:zinc ion binding"/>
    <property type="evidence" value="ECO:0007669"/>
    <property type="project" value="InterPro"/>
</dbReference>
<dbReference type="PANTHER" id="PTHR10815">
    <property type="entry name" value="METHYLATED-DNA--PROTEIN-CYSTEINE METHYLTRANSFERASE"/>
    <property type="match status" value="1"/>
</dbReference>
<dbReference type="Pfam" id="PF01035">
    <property type="entry name" value="DNA_binding_1"/>
    <property type="match status" value="1"/>
</dbReference>
<dbReference type="SMART" id="SM00342">
    <property type="entry name" value="HTH_ARAC"/>
    <property type="match status" value="1"/>
</dbReference>
<evidence type="ECO:0000259" key="14">
    <source>
        <dbReference type="PROSITE" id="PS01124"/>
    </source>
</evidence>
<dbReference type="InterPro" id="IPR018060">
    <property type="entry name" value="HTH_AraC"/>
</dbReference>
<feature type="binding site" evidence="12">
    <location>
        <position position="45"/>
    </location>
    <ligand>
        <name>DNA</name>
        <dbReference type="ChEBI" id="CHEBI:16991"/>
    </ligand>
</feature>
<feature type="binding site" evidence="13">
    <location>
        <position position="72"/>
    </location>
    <ligand>
        <name>Zn(2+)</name>
        <dbReference type="ChEBI" id="CHEBI:29105"/>
    </ligand>
</feature>
<feature type="active site" description="Nucleophile; methyl group acceptor" evidence="10">
    <location>
        <position position="317"/>
    </location>
</feature>
<feature type="binding site" evidence="13">
    <location>
        <position position="38"/>
    </location>
    <ligand>
        <name>Zn(2+)</name>
        <dbReference type="ChEBI" id="CHEBI:29105"/>
    </ligand>
</feature>
<evidence type="ECO:0000256" key="13">
    <source>
        <dbReference type="PIRSR" id="PIRSR000409-3"/>
    </source>
</evidence>
<dbReference type="EMBL" id="MTZU01000020">
    <property type="protein sequence ID" value="PCE33238.1"/>
    <property type="molecule type" value="Genomic_DNA"/>
</dbReference>
<accession>A0A2A4FKQ0</accession>
<dbReference type="Gene3D" id="3.40.10.10">
    <property type="entry name" value="DNA Methylphosphotriester Repair Domain"/>
    <property type="match status" value="1"/>
</dbReference>
<evidence type="ECO:0000256" key="3">
    <source>
        <dbReference type="ARBA" id="ARBA00022490"/>
    </source>
</evidence>
<keyword evidence="7" id="KW-0010">Activator</keyword>
<dbReference type="GO" id="GO:0005737">
    <property type="term" value="C:cytoplasm"/>
    <property type="evidence" value="ECO:0007669"/>
    <property type="project" value="UniProtKB-SubCell"/>
</dbReference>
<dbReference type="FunFam" id="1.10.10.10:FF:000214">
    <property type="entry name" value="Methylated-DNA--protein-cysteine methyltransferase"/>
    <property type="match status" value="1"/>
</dbReference>
<comment type="similarity">
    <text evidence="2 10">Belongs to the MGMT family.</text>
</comment>
<comment type="catalytic activity">
    <reaction evidence="9 10">
        <text>a 6-O-methyl-2'-deoxyguanosine in DNA + L-cysteinyl-[protein] = S-methyl-L-cysteinyl-[protein] + a 2'-deoxyguanosine in DNA</text>
        <dbReference type="Rhea" id="RHEA:24000"/>
        <dbReference type="Rhea" id="RHEA-COMP:10131"/>
        <dbReference type="Rhea" id="RHEA-COMP:10132"/>
        <dbReference type="Rhea" id="RHEA-COMP:11367"/>
        <dbReference type="Rhea" id="RHEA-COMP:11368"/>
        <dbReference type="ChEBI" id="CHEBI:29950"/>
        <dbReference type="ChEBI" id="CHEBI:82612"/>
        <dbReference type="ChEBI" id="CHEBI:85445"/>
        <dbReference type="ChEBI" id="CHEBI:85448"/>
        <dbReference type="EC" id="2.1.1.63"/>
    </reaction>
</comment>
<dbReference type="GeneID" id="69000636"/>
<keyword evidence="4 10" id="KW-0489">Methyltransferase</keyword>
<dbReference type="InterPro" id="IPR035451">
    <property type="entry name" value="Ada-like_dom_sf"/>
</dbReference>
<dbReference type="PANTHER" id="PTHR10815:SF5">
    <property type="entry name" value="METHYLATED-DNA--PROTEIN-CYSTEINE METHYLTRANSFERASE"/>
    <property type="match status" value="1"/>
</dbReference>
<feature type="active site" description="Nucleophile; methyl group acceptor from methylphosphotriester" evidence="11">
    <location>
        <position position="38"/>
    </location>
</feature>
<comment type="miscellaneous">
    <text evidence="10">This enzyme catalyzes only one turnover and therefore is not strictly catalytic. According to one definition, an enzyme is a biocatalyst that acts repeatedly and over many reaction cycles.</text>
</comment>
<dbReference type="PIRSF" id="PIRSF000409">
    <property type="entry name" value="Ada"/>
    <property type="match status" value="1"/>
</dbReference>
<feature type="binding site" evidence="12">
    <location>
        <position position="43"/>
    </location>
    <ligand>
        <name>DNA</name>
        <dbReference type="ChEBI" id="CHEBI:16991"/>
    </ligand>
</feature>
<evidence type="ECO:0000256" key="8">
    <source>
        <dbReference type="ARBA" id="ARBA00023204"/>
    </source>
</evidence>
<dbReference type="PROSITE" id="PS00374">
    <property type="entry name" value="MGMT"/>
    <property type="match status" value="1"/>
</dbReference>
<organism evidence="15 16">
    <name type="scientific">Burkholderia ubonensis subsp. mesacidophila</name>
    <dbReference type="NCBI Taxonomy" id="265293"/>
    <lineage>
        <taxon>Bacteria</taxon>
        <taxon>Pseudomonadati</taxon>
        <taxon>Pseudomonadota</taxon>
        <taxon>Betaproteobacteria</taxon>
        <taxon>Burkholderiales</taxon>
        <taxon>Burkholderiaceae</taxon>
        <taxon>Burkholderia</taxon>
        <taxon>Burkholderia cepacia complex</taxon>
    </lineage>
</organism>
<dbReference type="InterPro" id="IPR016221">
    <property type="entry name" value="Bifunct_regulatory_prot_Ada"/>
</dbReference>
<dbReference type="Gene3D" id="1.10.10.10">
    <property type="entry name" value="Winged helix-like DNA-binding domain superfamily/Winged helix DNA-binding domain"/>
    <property type="match status" value="1"/>
</dbReference>
<evidence type="ECO:0000256" key="7">
    <source>
        <dbReference type="ARBA" id="ARBA00023159"/>
    </source>
</evidence>
<dbReference type="Gene3D" id="1.10.10.60">
    <property type="entry name" value="Homeodomain-like"/>
    <property type="match status" value="1"/>
</dbReference>
<dbReference type="InterPro" id="IPR004026">
    <property type="entry name" value="Ada_DNA_repair_Zn-bd"/>
</dbReference>
<name>A0A2A4FKQ0_9BURK</name>
<dbReference type="GO" id="GO:0006307">
    <property type="term" value="P:DNA alkylation repair"/>
    <property type="evidence" value="ECO:0007669"/>
    <property type="project" value="UniProtKB-UniRule"/>
</dbReference>
<dbReference type="Pfam" id="PF02805">
    <property type="entry name" value="Ada_Zn_binding"/>
    <property type="match status" value="1"/>
</dbReference>
<evidence type="ECO:0000256" key="4">
    <source>
        <dbReference type="ARBA" id="ARBA00022603"/>
    </source>
</evidence>
<dbReference type="AlphaFoldDB" id="A0A2A4FKQ0"/>
<evidence type="ECO:0000256" key="12">
    <source>
        <dbReference type="PIRSR" id="PIRSR000409-2"/>
    </source>
</evidence>
<dbReference type="HAMAP" id="MF_00772">
    <property type="entry name" value="OGT"/>
    <property type="match status" value="1"/>
</dbReference>
<dbReference type="InterPro" id="IPR036631">
    <property type="entry name" value="MGMT_N_sf"/>
</dbReference>
<feature type="binding site" evidence="13">
    <location>
        <position position="69"/>
    </location>
    <ligand>
        <name>Zn(2+)</name>
        <dbReference type="ChEBI" id="CHEBI:29105"/>
    </ligand>
</feature>
<dbReference type="EC" id="2.1.1.63" evidence="10"/>
<dbReference type="CDD" id="cd06445">
    <property type="entry name" value="ATase"/>
    <property type="match status" value="1"/>
</dbReference>
<feature type="binding site" evidence="12">
    <location>
        <position position="34"/>
    </location>
    <ligand>
        <name>DNA</name>
        <dbReference type="ChEBI" id="CHEBI:16991"/>
    </ligand>
</feature>
<dbReference type="SUPFAM" id="SSF53155">
    <property type="entry name" value="Methylated DNA-protein cysteine methyltransferase domain"/>
    <property type="match status" value="1"/>
</dbReference>
<evidence type="ECO:0000256" key="11">
    <source>
        <dbReference type="PIRSR" id="PIRSR000409-1"/>
    </source>
</evidence>